<accession>A0A652YQB3</accession>
<organism evidence="3">
    <name type="scientific">Nocardia globerula</name>
    <dbReference type="NCBI Taxonomy" id="1818"/>
    <lineage>
        <taxon>Bacteria</taxon>
        <taxon>Bacillati</taxon>
        <taxon>Actinomycetota</taxon>
        <taxon>Actinomycetes</taxon>
        <taxon>Mycobacteriales</taxon>
        <taxon>Nocardiaceae</taxon>
        <taxon>Nocardia</taxon>
    </lineage>
</organism>
<sequence>MLTMIMARTLRCPTDMCLNAGRPLQIRWPTMTPKLEAAEVTVTSQRPLDAALTLSPHQRGPGDPAHRRTPDGAIWRVSRQLSGPVTYRITQSDRHTVRVQSWGVGATEFLSGAEALLGLDDEADDFAPEHPKLAEAHRRFPHLRIGRTGRVMEALVPAILEQRVHGVDAFAAWRRLLTKFGERAPGPAPDGMRVPLTADQWRRMPSWEFHRANVDPARSKTIVQCARVADRLEQASTFSRAEATRRLRAVPGVGIWTAAEVAQRAFGDSDALSVGDYHLAAVVGWSLLGEPIDDARMVEYLAPLQPHRYRAVRLLQVSGQAVKPKFGPRTAIADHRWH</sequence>
<dbReference type="Gene3D" id="1.10.340.30">
    <property type="entry name" value="Hypothetical protein, domain 2"/>
    <property type="match status" value="1"/>
</dbReference>
<reference evidence="3" key="1">
    <citation type="submission" date="2019-07" db="EMBL/GenBank/DDBJ databases">
        <title>Genomic Encyclopedia of Type Strains, Phase IV (KMG-IV): sequencing the most valuable type-strain genomes for metagenomic binning, comparative biology and taxonomic classification.</title>
        <authorList>
            <person name="Goeker M."/>
        </authorList>
    </citation>
    <scope>NUCLEOTIDE SEQUENCE</scope>
    <source>
        <strain evidence="3">DSM 44596</strain>
    </source>
</reference>
<keyword evidence="1" id="KW-0227">DNA damage</keyword>
<evidence type="ECO:0000256" key="2">
    <source>
        <dbReference type="ARBA" id="ARBA00023204"/>
    </source>
</evidence>
<comment type="caution">
    <text evidence="3">The sequence shown here is derived from an EMBL/GenBank/DDBJ whole genome shotgun (WGS) entry which is preliminary data.</text>
</comment>
<dbReference type="GO" id="GO:0008725">
    <property type="term" value="F:DNA-3-methyladenine glycosylase activity"/>
    <property type="evidence" value="ECO:0007669"/>
    <property type="project" value="TreeGrafter"/>
</dbReference>
<name>A0A652YQB3_NOCGL</name>
<proteinExistence type="predicted"/>
<dbReference type="GO" id="GO:0043916">
    <property type="term" value="F:DNA-7-methylguanine glycosylase activity"/>
    <property type="evidence" value="ECO:0007669"/>
    <property type="project" value="TreeGrafter"/>
</dbReference>
<dbReference type="AlphaFoldDB" id="A0A652YQB3"/>
<keyword evidence="2" id="KW-0234">DNA repair</keyword>
<dbReference type="InterPro" id="IPR011257">
    <property type="entry name" value="DNA_glycosylase"/>
</dbReference>
<dbReference type="GO" id="GO:0005737">
    <property type="term" value="C:cytoplasm"/>
    <property type="evidence" value="ECO:0007669"/>
    <property type="project" value="TreeGrafter"/>
</dbReference>
<evidence type="ECO:0000256" key="1">
    <source>
        <dbReference type="ARBA" id="ARBA00022763"/>
    </source>
</evidence>
<dbReference type="EMBL" id="VNIQ01000003">
    <property type="protein sequence ID" value="TYQ04702.1"/>
    <property type="molecule type" value="Genomic_DNA"/>
</dbReference>
<dbReference type="GO" id="GO:0006285">
    <property type="term" value="P:base-excision repair, AP site formation"/>
    <property type="evidence" value="ECO:0007669"/>
    <property type="project" value="TreeGrafter"/>
</dbReference>
<dbReference type="GO" id="GO:0032131">
    <property type="term" value="F:alkylated DNA binding"/>
    <property type="evidence" value="ECO:0007669"/>
    <property type="project" value="TreeGrafter"/>
</dbReference>
<evidence type="ECO:0000313" key="3">
    <source>
        <dbReference type="EMBL" id="TYQ04702.1"/>
    </source>
</evidence>
<dbReference type="InterPro" id="IPR051912">
    <property type="entry name" value="Alkylbase_DNA_Glycosylase/TA"/>
</dbReference>
<dbReference type="PANTHER" id="PTHR43003:SF6">
    <property type="entry name" value="DNA GLYCOSYLASE"/>
    <property type="match status" value="1"/>
</dbReference>
<dbReference type="GO" id="GO:0032993">
    <property type="term" value="C:protein-DNA complex"/>
    <property type="evidence" value="ECO:0007669"/>
    <property type="project" value="TreeGrafter"/>
</dbReference>
<dbReference type="SUPFAM" id="SSF48150">
    <property type="entry name" value="DNA-glycosylase"/>
    <property type="match status" value="1"/>
</dbReference>
<gene>
    <name evidence="3" type="ORF">FNL38_10352</name>
</gene>
<dbReference type="PANTHER" id="PTHR43003">
    <property type="entry name" value="DNA-3-METHYLADENINE GLYCOSYLASE"/>
    <property type="match status" value="1"/>
</dbReference>
<dbReference type="GO" id="GO:0006307">
    <property type="term" value="P:DNA alkylation repair"/>
    <property type="evidence" value="ECO:0007669"/>
    <property type="project" value="TreeGrafter"/>
</dbReference>
<protein>
    <submittedName>
        <fullName evidence="3">3-methyladenine DNA glycosylase/8-oxoguanine DNA glycosylase</fullName>
    </submittedName>
</protein>